<reference evidence="1 2" key="1">
    <citation type="submission" date="2024-05" db="EMBL/GenBank/DDBJ databases">
        <title>Haplotype-resolved chromosome-level genome assembly of Huyou (Citrus changshanensis).</title>
        <authorList>
            <person name="Miao C."/>
            <person name="Chen W."/>
            <person name="Wu Y."/>
            <person name="Wang L."/>
            <person name="Zhao S."/>
            <person name="Grierson D."/>
            <person name="Xu C."/>
            <person name="Chen K."/>
        </authorList>
    </citation>
    <scope>NUCLEOTIDE SEQUENCE [LARGE SCALE GENOMIC DNA]</scope>
    <source>
        <strain evidence="1">01-14</strain>
        <tissue evidence="1">Leaf</tissue>
    </source>
</reference>
<sequence length="144" mass="15558">MSGPGAEGELTEKRNLGHNYEMERRQQLELERTLCSSCLSDLLLCPVRSLDYSLAARADQFLSRDTIEPWPLGIAFALALHRGAGGPAKDLVGEWGHYVLILLAKQNQQKQQSGSAVIGSPGSIVVGSLSPSSSSGLLQDIRLR</sequence>
<evidence type="ECO:0000313" key="1">
    <source>
        <dbReference type="EMBL" id="KAK9180769.1"/>
    </source>
</evidence>
<protein>
    <submittedName>
        <fullName evidence="1">Uncharacterized protein</fullName>
    </submittedName>
</protein>
<accession>A0AAP0QBH4</accession>
<name>A0AAP0QBH4_9ROSI</name>
<keyword evidence="2" id="KW-1185">Reference proteome</keyword>
<dbReference type="Proteomes" id="UP001428341">
    <property type="component" value="Unassembled WGS sequence"/>
</dbReference>
<dbReference type="EMBL" id="JBCGBO010000024">
    <property type="protein sequence ID" value="KAK9180769.1"/>
    <property type="molecule type" value="Genomic_DNA"/>
</dbReference>
<comment type="caution">
    <text evidence="1">The sequence shown here is derived from an EMBL/GenBank/DDBJ whole genome shotgun (WGS) entry which is preliminary data.</text>
</comment>
<evidence type="ECO:0000313" key="2">
    <source>
        <dbReference type="Proteomes" id="UP001428341"/>
    </source>
</evidence>
<dbReference type="AlphaFoldDB" id="A0AAP0QBH4"/>
<gene>
    <name evidence="1" type="ORF">WN944_023904</name>
</gene>
<proteinExistence type="predicted"/>
<organism evidence="1 2">
    <name type="scientific">Citrus x changshan-huyou</name>
    <dbReference type="NCBI Taxonomy" id="2935761"/>
    <lineage>
        <taxon>Eukaryota</taxon>
        <taxon>Viridiplantae</taxon>
        <taxon>Streptophyta</taxon>
        <taxon>Embryophyta</taxon>
        <taxon>Tracheophyta</taxon>
        <taxon>Spermatophyta</taxon>
        <taxon>Magnoliopsida</taxon>
        <taxon>eudicotyledons</taxon>
        <taxon>Gunneridae</taxon>
        <taxon>Pentapetalae</taxon>
        <taxon>rosids</taxon>
        <taxon>malvids</taxon>
        <taxon>Sapindales</taxon>
        <taxon>Rutaceae</taxon>
        <taxon>Aurantioideae</taxon>
        <taxon>Citrus</taxon>
    </lineage>
</organism>